<dbReference type="AlphaFoldDB" id="A0A8D8IZD2"/>
<evidence type="ECO:0000313" key="1">
    <source>
        <dbReference type="EMBL" id="CAG6561107.1"/>
    </source>
</evidence>
<accession>A0A8D8IZD2</accession>
<dbReference type="EMBL" id="HBUE01265707">
    <property type="protein sequence ID" value="CAG6561108.1"/>
    <property type="molecule type" value="Transcribed_RNA"/>
</dbReference>
<protein>
    <submittedName>
        <fullName evidence="1">(northern house mosquito) hypothetical protein</fullName>
    </submittedName>
</protein>
<name>A0A8D8IZD2_CULPI</name>
<reference evidence="1" key="1">
    <citation type="submission" date="2021-05" db="EMBL/GenBank/DDBJ databases">
        <authorList>
            <person name="Alioto T."/>
            <person name="Alioto T."/>
            <person name="Gomez Garrido J."/>
        </authorList>
    </citation>
    <scope>NUCLEOTIDE SEQUENCE</scope>
</reference>
<sequence>MRGGKFVVGRARTAPHHRHELSIFFQLWLRSVAQRSHTQVRCSWNHNNNYSLSTINTLIVGRTVGGITVQEQIFNNNLVVYDYWKRDLHSNSSAKATKLQSTVQRTVGCSTAINVWTDSCKNCLHVIGSAVRRTAGHYSYRSRITACYSRCRGSSKQALRGGAFVIGRVRTAAPTVLQVKYLKYCS</sequence>
<dbReference type="EMBL" id="HBUE01160520">
    <property type="protein sequence ID" value="CAG6509708.1"/>
    <property type="molecule type" value="Transcribed_RNA"/>
</dbReference>
<dbReference type="EMBL" id="HBUE01160526">
    <property type="protein sequence ID" value="CAG6509709.1"/>
    <property type="molecule type" value="Transcribed_RNA"/>
</dbReference>
<organism evidence="1">
    <name type="scientific">Culex pipiens</name>
    <name type="common">House mosquito</name>
    <dbReference type="NCBI Taxonomy" id="7175"/>
    <lineage>
        <taxon>Eukaryota</taxon>
        <taxon>Metazoa</taxon>
        <taxon>Ecdysozoa</taxon>
        <taxon>Arthropoda</taxon>
        <taxon>Hexapoda</taxon>
        <taxon>Insecta</taxon>
        <taxon>Pterygota</taxon>
        <taxon>Neoptera</taxon>
        <taxon>Endopterygota</taxon>
        <taxon>Diptera</taxon>
        <taxon>Nematocera</taxon>
        <taxon>Culicoidea</taxon>
        <taxon>Culicidae</taxon>
        <taxon>Culicinae</taxon>
        <taxon>Culicini</taxon>
        <taxon>Culex</taxon>
        <taxon>Culex</taxon>
    </lineage>
</organism>
<proteinExistence type="predicted"/>
<dbReference type="EMBL" id="HBUE01265701">
    <property type="protein sequence ID" value="CAG6561107.1"/>
    <property type="molecule type" value="Transcribed_RNA"/>
</dbReference>